<protein>
    <recommendedName>
        <fullName evidence="6">O-antigen ligase domain-containing protein</fullName>
    </recommendedName>
</protein>
<feature type="transmembrane region" description="Helical" evidence="1">
    <location>
        <begin position="385"/>
        <end position="411"/>
    </location>
</feature>
<feature type="transmembrane region" description="Helical" evidence="1">
    <location>
        <begin position="79"/>
        <end position="96"/>
    </location>
</feature>
<dbReference type="Proteomes" id="UP000433575">
    <property type="component" value="Unassembled WGS sequence"/>
</dbReference>
<keyword evidence="1" id="KW-1133">Transmembrane helix</keyword>
<keyword evidence="5" id="KW-1185">Reference proteome</keyword>
<evidence type="ECO:0000256" key="1">
    <source>
        <dbReference type="SAM" id="Phobius"/>
    </source>
</evidence>
<evidence type="ECO:0000313" key="2">
    <source>
        <dbReference type="EMBL" id="MSA89463.1"/>
    </source>
</evidence>
<reference evidence="4 5" key="1">
    <citation type="journal article" date="2019" name="Nat. Med.">
        <title>A library of human gut bacterial isolates paired with longitudinal multiomics data enables mechanistic microbiome research.</title>
        <authorList>
            <person name="Poyet M."/>
            <person name="Groussin M."/>
            <person name="Gibbons S.M."/>
            <person name="Avila-Pacheco J."/>
            <person name="Jiang X."/>
            <person name="Kearney S.M."/>
            <person name="Perrotta A.R."/>
            <person name="Berdy B."/>
            <person name="Zhao S."/>
            <person name="Lieberman T.D."/>
            <person name="Swanson P.K."/>
            <person name="Smith M."/>
            <person name="Roesemann S."/>
            <person name="Alexander J.E."/>
            <person name="Rich S.A."/>
            <person name="Livny J."/>
            <person name="Vlamakis H."/>
            <person name="Clish C."/>
            <person name="Bullock K."/>
            <person name="Deik A."/>
            <person name="Scott J."/>
            <person name="Pierce K.A."/>
            <person name="Xavier R.J."/>
            <person name="Alm E.J."/>
        </authorList>
    </citation>
    <scope>NUCLEOTIDE SEQUENCE [LARGE SCALE GENOMIC DNA]</scope>
    <source>
        <strain evidence="2 4">BIOML-A4</strain>
        <strain evidence="3 5">BIOML-A5</strain>
    </source>
</reference>
<accession>A0A6N7S6F0</accession>
<feature type="transmembrane region" description="Helical" evidence="1">
    <location>
        <begin position="102"/>
        <end position="120"/>
    </location>
</feature>
<feature type="transmembrane region" description="Helical" evidence="1">
    <location>
        <begin position="232"/>
        <end position="263"/>
    </location>
</feature>
<dbReference type="RefSeq" id="WP_154238743.1">
    <property type="nucleotide sequence ID" value="NZ_WKPI01000012.1"/>
</dbReference>
<feature type="transmembrane region" description="Helical" evidence="1">
    <location>
        <begin position="353"/>
        <end position="373"/>
    </location>
</feature>
<evidence type="ECO:0000313" key="5">
    <source>
        <dbReference type="Proteomes" id="UP000480929"/>
    </source>
</evidence>
<comment type="caution">
    <text evidence="2">The sequence shown here is derived from an EMBL/GenBank/DDBJ whole genome shotgun (WGS) entry which is preliminary data.</text>
</comment>
<evidence type="ECO:0000313" key="3">
    <source>
        <dbReference type="EMBL" id="MSC33141.1"/>
    </source>
</evidence>
<dbReference type="OrthoDB" id="2340065at2"/>
<sequence length="436" mass="50248">MNKMSLKCKRNRHVQCNLKLRSVFQYFFIICIILNFRSLWLHTETFSWMARFVKVLLGVSVIGGILCSKLYSAKRIFQCLVAILGIVLYVGFWYLVDPLKKGGFLAILLQLLAIVTYSILVEDSIDNTLHKFTNIVLVIALISLFFWLFGSLLKFIKPTGYIYTTWTSNSGTLKQVSSYYGIYFETQSLTFLGLTSNVILRNTAIFTEAPMASLVFFISFIYELFLKERINIYRLILLGIAVVSTISTTGYMLMIIAITLRYFFVRSKSQKQLKIFILPATIIVMFFILNFLLEQKLGTGSGSIRIDDFIAGYRAWINAPLFGNGYGNLESYQKYMSSFRNNNLGISNSPMQILAFGGIYLIFPYIISILTGFTGMIKMKRWKRLSFYLLFLCSFIITICPFQMLTFYLFVCLVKESGKISFFTNVRENKRGNDYR</sequence>
<evidence type="ECO:0000313" key="4">
    <source>
        <dbReference type="Proteomes" id="UP000433575"/>
    </source>
</evidence>
<organism evidence="2 4">
    <name type="scientific">Holdemania massiliensis</name>
    <dbReference type="NCBI Taxonomy" id="1468449"/>
    <lineage>
        <taxon>Bacteria</taxon>
        <taxon>Bacillati</taxon>
        <taxon>Bacillota</taxon>
        <taxon>Erysipelotrichia</taxon>
        <taxon>Erysipelotrichales</taxon>
        <taxon>Erysipelotrichaceae</taxon>
        <taxon>Holdemania</taxon>
    </lineage>
</organism>
<dbReference type="EMBL" id="WKPI01000012">
    <property type="protein sequence ID" value="MSC33141.1"/>
    <property type="molecule type" value="Genomic_DNA"/>
</dbReference>
<feature type="transmembrane region" description="Helical" evidence="1">
    <location>
        <begin position="132"/>
        <end position="156"/>
    </location>
</feature>
<evidence type="ECO:0008006" key="6">
    <source>
        <dbReference type="Google" id="ProtNLM"/>
    </source>
</evidence>
<name>A0A6N7S6F0_9FIRM</name>
<keyword evidence="1" id="KW-0812">Transmembrane</keyword>
<feature type="transmembrane region" description="Helical" evidence="1">
    <location>
        <begin position="20"/>
        <end position="40"/>
    </location>
</feature>
<dbReference type="EMBL" id="WKPJ01000011">
    <property type="protein sequence ID" value="MSA89463.1"/>
    <property type="molecule type" value="Genomic_DNA"/>
</dbReference>
<feature type="transmembrane region" description="Helical" evidence="1">
    <location>
        <begin position="206"/>
        <end position="226"/>
    </location>
</feature>
<keyword evidence="1" id="KW-0472">Membrane</keyword>
<dbReference type="Proteomes" id="UP000480929">
    <property type="component" value="Unassembled WGS sequence"/>
</dbReference>
<proteinExistence type="predicted"/>
<feature type="transmembrane region" description="Helical" evidence="1">
    <location>
        <begin position="275"/>
        <end position="293"/>
    </location>
</feature>
<gene>
    <name evidence="3" type="ORF">GKD88_08395</name>
    <name evidence="2" type="ORF">GKE08_08990</name>
</gene>
<feature type="transmembrane region" description="Helical" evidence="1">
    <location>
        <begin position="46"/>
        <end position="67"/>
    </location>
</feature>
<dbReference type="AlphaFoldDB" id="A0A6N7S6F0"/>